<keyword evidence="5" id="KW-1185">Reference proteome</keyword>
<evidence type="ECO:0000313" key="4">
    <source>
        <dbReference type="EMBL" id="EGS17559.1"/>
    </source>
</evidence>
<accession>G0SH70</accession>
<protein>
    <submittedName>
        <fullName evidence="4">Phosphatase-like protein</fullName>
    </submittedName>
</protein>
<evidence type="ECO:0000256" key="1">
    <source>
        <dbReference type="SAM" id="MobiDB-lite"/>
    </source>
</evidence>
<dbReference type="PANTHER" id="PTHR11200">
    <property type="entry name" value="INOSITOL 5-PHOSPHATASE"/>
    <property type="match status" value="1"/>
</dbReference>
<dbReference type="RefSeq" id="XP_006697177.1">
    <property type="nucleotide sequence ID" value="XM_006697114.1"/>
</dbReference>
<dbReference type="InterPro" id="IPR048869">
    <property type="entry name" value="OCRL-1_2_ASH"/>
</dbReference>
<dbReference type="InterPro" id="IPR013783">
    <property type="entry name" value="Ig-like_fold"/>
</dbReference>
<dbReference type="InterPro" id="IPR036691">
    <property type="entry name" value="Endo/exonu/phosph_ase_sf"/>
</dbReference>
<dbReference type="OrthoDB" id="7862313at2759"/>
<dbReference type="Proteomes" id="UP000008066">
    <property type="component" value="Unassembled WGS sequence"/>
</dbReference>
<feature type="region of interest" description="Disordered" evidence="1">
    <location>
        <begin position="86"/>
        <end position="126"/>
    </location>
</feature>
<dbReference type="eggNOG" id="KOG0565">
    <property type="taxonomic scope" value="Eukaryota"/>
</dbReference>
<dbReference type="EMBL" id="GL988047">
    <property type="protein sequence ID" value="EGS17559.1"/>
    <property type="molecule type" value="Genomic_DNA"/>
</dbReference>
<dbReference type="AlphaFoldDB" id="G0SH70"/>
<gene>
    <name evidence="4" type="ORF">CTHT_0068930</name>
</gene>
<dbReference type="InterPro" id="IPR046985">
    <property type="entry name" value="IP5"/>
</dbReference>
<dbReference type="Gene3D" id="2.60.40.10">
    <property type="entry name" value="Immunoglobulins"/>
    <property type="match status" value="1"/>
</dbReference>
<dbReference type="OMA" id="THIWNIF"/>
<feature type="domain" description="Inositol polyphosphate-related phosphatase" evidence="3">
    <location>
        <begin position="124"/>
        <end position="197"/>
    </location>
</feature>
<proteinExistence type="predicted"/>
<feature type="compositionally biased region" description="Acidic residues" evidence="1">
    <location>
        <begin position="96"/>
        <end position="112"/>
    </location>
</feature>
<sequence length="825" mass="92022">MEESKEKIGAEDFAFWFGDFNSRLDRLPGDDIRHLLMLHTKGEYDVSKQVLSQGETLGEEALGMQQPPASGTETSDKATVDAELRIRSEDKGEETSNCDDDSLLPSDSDEFSLDPHQDPGSLQSTLDSLLPHDQLLRLMKERKAFHEGWREGPIRFLPTYKYDIGTVTSFDSSEKRRPPGWCDRILYRSRMDLERYERKVREEEALRKREEEMKARGILEDIDDQVLFAYDPENDGDDQPETAKIDYDEFNETGEGHDYETMEVEDKDKIWLELYTSHQLITSSDHKPVSSIFTIEYNAVVPSLKAKVHAEVARELDRAENEGRPIITVVVDQHDVHQNDKGRRSAESEQVDFGEMVFLRKKAASLIIANTGRVPATFSFVRPAVEGLEDNTTLHSWLSTSFVRYEPPDQDFASVKLGTEVTLEPGETINALLEALVNDVNLARSLNQGQALDEVLILSVKNGRDHFIPVRASWAPSCIGWSIPELIRVPDGGIRGFAKSRLLDQTEARNLDSDLPVHRPAPKELLHLIEALEILTQRATAEAQMIEDLTIPHDPGWPFDEATCTSIDRVTRLSLVASVLDALDQDQPLLQSFPPEVSVLARLEVVSHTLILFLSSLTDGIVPTHIWNIFVENQTLLEKITTAYNSITTGSLASANAACAAAQDAILDILIQASPHHNISFVFLTATLSRVVAELSPMTKTQWDLLMQQQPAQQHKLSGRTIGSSIGGVFGRRAVSASYSFTTDGSSNAAPHKNAPDAATVSRRATNLDEATSALAQRRAREKRVADLFAPLICHGLEGTIQSKESKAAEKMRAILGLFLRERLD</sequence>
<name>G0SH70_CHATD</name>
<dbReference type="GO" id="GO:0004439">
    <property type="term" value="F:phosphatidylinositol-4,5-bisphosphate 5-phosphatase activity"/>
    <property type="evidence" value="ECO:0007669"/>
    <property type="project" value="TreeGrafter"/>
</dbReference>
<dbReference type="Pfam" id="PF22669">
    <property type="entry name" value="Exo_endo_phos2"/>
    <property type="match status" value="1"/>
</dbReference>
<dbReference type="KEGG" id="cthr:CTHT_0068930"/>
<dbReference type="SUPFAM" id="SSF56219">
    <property type="entry name" value="DNase I-like"/>
    <property type="match status" value="1"/>
</dbReference>
<dbReference type="GeneID" id="18260931"/>
<dbReference type="Gene3D" id="3.60.10.10">
    <property type="entry name" value="Endonuclease/exonuclease/phosphatase"/>
    <property type="match status" value="1"/>
</dbReference>
<evidence type="ECO:0000313" key="5">
    <source>
        <dbReference type="Proteomes" id="UP000008066"/>
    </source>
</evidence>
<dbReference type="PANTHER" id="PTHR11200:SF300">
    <property type="entry name" value="TYPE II INOSITOL 1,4,5-TRISPHOSPHATE 5-PHOSPHATASE"/>
    <property type="match status" value="1"/>
</dbReference>
<dbReference type="HOGENOM" id="CLU_005563_0_0_1"/>
<feature type="domain" description="OCRL-1/2 ASH" evidence="2">
    <location>
        <begin position="348"/>
        <end position="474"/>
    </location>
</feature>
<reference evidence="4 5" key="1">
    <citation type="journal article" date="2011" name="Cell">
        <title>Insight into structure and assembly of the nuclear pore complex by utilizing the genome of a eukaryotic thermophile.</title>
        <authorList>
            <person name="Amlacher S."/>
            <person name="Sarges P."/>
            <person name="Flemming D."/>
            <person name="van Noort V."/>
            <person name="Kunze R."/>
            <person name="Devos D.P."/>
            <person name="Arumugam M."/>
            <person name="Bork P."/>
            <person name="Hurt E."/>
        </authorList>
    </citation>
    <scope>NUCLEOTIDE SEQUENCE [LARGE SCALE GENOMIC DNA]</scope>
    <source>
        <strain evidence="5">DSM 1495 / CBS 144.50 / IMI 039719</strain>
    </source>
</reference>
<evidence type="ECO:0000259" key="2">
    <source>
        <dbReference type="Pfam" id="PF21310"/>
    </source>
</evidence>
<dbReference type="InterPro" id="IPR000300">
    <property type="entry name" value="IPPc"/>
</dbReference>
<feature type="region of interest" description="Disordered" evidence="1">
    <location>
        <begin position="743"/>
        <end position="762"/>
    </location>
</feature>
<evidence type="ECO:0000259" key="3">
    <source>
        <dbReference type="Pfam" id="PF22669"/>
    </source>
</evidence>
<organism evidence="5">
    <name type="scientific">Chaetomium thermophilum (strain DSM 1495 / CBS 144.50 / IMI 039719)</name>
    <name type="common">Thermochaetoides thermophila</name>
    <dbReference type="NCBI Taxonomy" id="759272"/>
    <lineage>
        <taxon>Eukaryota</taxon>
        <taxon>Fungi</taxon>
        <taxon>Dikarya</taxon>
        <taxon>Ascomycota</taxon>
        <taxon>Pezizomycotina</taxon>
        <taxon>Sordariomycetes</taxon>
        <taxon>Sordariomycetidae</taxon>
        <taxon>Sordariales</taxon>
        <taxon>Chaetomiaceae</taxon>
        <taxon>Thermochaetoides</taxon>
    </lineage>
</organism>
<dbReference type="GO" id="GO:0046856">
    <property type="term" value="P:phosphatidylinositol dephosphorylation"/>
    <property type="evidence" value="ECO:0007669"/>
    <property type="project" value="InterPro"/>
</dbReference>
<dbReference type="Pfam" id="PF21310">
    <property type="entry name" value="OCRL-like_ASH"/>
    <property type="match status" value="1"/>
</dbReference>
<dbReference type="STRING" id="759272.G0SH70"/>